<evidence type="ECO:0000256" key="5">
    <source>
        <dbReference type="ARBA" id="ARBA00022898"/>
    </source>
</evidence>
<keyword evidence="9" id="KW-1185">Reference proteome</keyword>
<dbReference type="Gene3D" id="3.90.1150.10">
    <property type="entry name" value="Aspartate Aminotransferase, domain 1"/>
    <property type="match status" value="1"/>
</dbReference>
<dbReference type="InterPro" id="IPR004839">
    <property type="entry name" value="Aminotransferase_I/II_large"/>
</dbReference>
<comment type="similarity">
    <text evidence="2 6">Belongs to the class-I pyridoxal-phosphate-dependent aminotransferase family.</text>
</comment>
<keyword evidence="4 6" id="KW-0808">Transferase</keyword>
<dbReference type="EC" id="2.6.1.-" evidence="6"/>
<dbReference type="AlphaFoldDB" id="A0A3G9JVV9"/>
<accession>A0A3G9JVV9</accession>
<dbReference type="KEGG" id="pcat:Pcatena_01350"/>
<dbReference type="GeneID" id="88848277"/>
<protein>
    <recommendedName>
        <fullName evidence="6">Aminotransferase</fullName>
        <ecNumber evidence="6">2.6.1.-</ecNumber>
    </recommendedName>
</protein>
<dbReference type="GO" id="GO:0016212">
    <property type="term" value="F:kynurenine-oxoglutarate transaminase activity"/>
    <property type="evidence" value="ECO:0007669"/>
    <property type="project" value="TreeGrafter"/>
</dbReference>
<dbReference type="InterPro" id="IPR004838">
    <property type="entry name" value="NHTrfase_class1_PyrdxlP-BS"/>
</dbReference>
<dbReference type="InterPro" id="IPR015422">
    <property type="entry name" value="PyrdxlP-dep_Trfase_small"/>
</dbReference>
<sequence length="388" mass="43055">MQELSQRTSQFTDSVIRRMTRVSMKYDAINLSQGFPDFDPPAEITDRLAEVAHTGPHQYAITWGAPNFRAALAAKQGPRMGLDIDPETQIVVTCGSTEAMMCSVMTVTNPGDRIVIFSPFYENYGADTILCGAEPTYVELHAPTFTFDEAELEAACAIPGTKALILCNPSNPCGHVFSRAELETIAKMAEKYDLWAITDEVYEHIVYAPHEHVYFASLPGMEQRTLSCSSLSKTYSMTGWRLGYVIAPADVIDRARKVHDFLTVGAAAPLMEAAVAGLTLPQSYYDELTALYTHKRDLFCNGLRDLGFDFIEPQGAYYVMADVSGLGYEDDYDCAVDLCRKVGVGTVPGSCFFNAPENRFVRFHFAKSDEVLKAALDRLDGWREKMAR</sequence>
<dbReference type="EMBL" id="AP019367">
    <property type="protein sequence ID" value="BBH49548.1"/>
    <property type="molecule type" value="Genomic_DNA"/>
</dbReference>
<dbReference type="Proteomes" id="UP000273154">
    <property type="component" value="Chromosome"/>
</dbReference>
<evidence type="ECO:0000313" key="9">
    <source>
        <dbReference type="Proteomes" id="UP000273154"/>
    </source>
</evidence>
<name>A0A3G9JVV9_9ACTN</name>
<dbReference type="GO" id="GO:0030170">
    <property type="term" value="F:pyridoxal phosphate binding"/>
    <property type="evidence" value="ECO:0007669"/>
    <property type="project" value="InterPro"/>
</dbReference>
<evidence type="ECO:0000256" key="4">
    <source>
        <dbReference type="ARBA" id="ARBA00022679"/>
    </source>
</evidence>
<dbReference type="Gene3D" id="3.40.640.10">
    <property type="entry name" value="Type I PLP-dependent aspartate aminotransferase-like (Major domain)"/>
    <property type="match status" value="1"/>
</dbReference>
<dbReference type="Pfam" id="PF00155">
    <property type="entry name" value="Aminotran_1_2"/>
    <property type="match status" value="1"/>
</dbReference>
<dbReference type="InterPro" id="IPR051326">
    <property type="entry name" value="Kynurenine-oxoglutarate_AT"/>
</dbReference>
<reference evidence="9" key="1">
    <citation type="submission" date="2018-11" db="EMBL/GenBank/DDBJ databases">
        <title>Comparative genomics of Parolsenella catena and Libanicoccus massiliensis: Reclassification of Libanicoccus massiliensis as Parolsenella massiliensis comb. nov.</title>
        <authorList>
            <person name="Sakamoto M."/>
            <person name="Ikeyama N."/>
            <person name="Murakami T."/>
            <person name="Mori H."/>
            <person name="Yuki M."/>
            <person name="Ohkuma M."/>
        </authorList>
    </citation>
    <scope>NUCLEOTIDE SEQUENCE [LARGE SCALE GENOMIC DNA]</scope>
    <source>
        <strain evidence="9">JCM 31932</strain>
    </source>
</reference>
<dbReference type="CDD" id="cd00609">
    <property type="entry name" value="AAT_like"/>
    <property type="match status" value="1"/>
</dbReference>
<keyword evidence="3 6" id="KW-0032">Aminotransferase</keyword>
<dbReference type="RefSeq" id="WP_126420730.1">
    <property type="nucleotide sequence ID" value="NZ_AP019367.1"/>
</dbReference>
<proteinExistence type="inferred from homology"/>
<evidence type="ECO:0000256" key="2">
    <source>
        <dbReference type="ARBA" id="ARBA00007441"/>
    </source>
</evidence>
<dbReference type="GO" id="GO:0005737">
    <property type="term" value="C:cytoplasm"/>
    <property type="evidence" value="ECO:0007669"/>
    <property type="project" value="TreeGrafter"/>
</dbReference>
<dbReference type="InterPro" id="IPR015424">
    <property type="entry name" value="PyrdxlP-dep_Trfase"/>
</dbReference>
<feature type="domain" description="Aminotransferase class I/classII large" evidence="7">
    <location>
        <begin position="27"/>
        <end position="379"/>
    </location>
</feature>
<dbReference type="OrthoDB" id="9763453at2"/>
<dbReference type="FunFam" id="3.40.640.10:FF:000033">
    <property type="entry name" value="Aspartate aminotransferase"/>
    <property type="match status" value="1"/>
</dbReference>
<dbReference type="PANTHER" id="PTHR43807">
    <property type="entry name" value="FI04487P"/>
    <property type="match status" value="1"/>
</dbReference>
<dbReference type="SUPFAM" id="SSF53383">
    <property type="entry name" value="PLP-dependent transferases"/>
    <property type="match status" value="1"/>
</dbReference>
<dbReference type="PROSITE" id="PS00105">
    <property type="entry name" value="AA_TRANSFER_CLASS_1"/>
    <property type="match status" value="1"/>
</dbReference>
<organism evidence="8 9">
    <name type="scientific">Parolsenella catena</name>
    <dbReference type="NCBI Taxonomy" id="2003188"/>
    <lineage>
        <taxon>Bacteria</taxon>
        <taxon>Bacillati</taxon>
        <taxon>Actinomycetota</taxon>
        <taxon>Coriobacteriia</taxon>
        <taxon>Coriobacteriales</taxon>
        <taxon>Atopobiaceae</taxon>
        <taxon>Parolsenella</taxon>
    </lineage>
</organism>
<evidence type="ECO:0000259" key="7">
    <source>
        <dbReference type="Pfam" id="PF00155"/>
    </source>
</evidence>
<evidence type="ECO:0000256" key="3">
    <source>
        <dbReference type="ARBA" id="ARBA00022576"/>
    </source>
</evidence>
<keyword evidence="5" id="KW-0663">Pyridoxal phosphate</keyword>
<comment type="cofactor">
    <cofactor evidence="1 6">
        <name>pyridoxal 5'-phosphate</name>
        <dbReference type="ChEBI" id="CHEBI:597326"/>
    </cofactor>
</comment>
<dbReference type="InterPro" id="IPR015421">
    <property type="entry name" value="PyrdxlP-dep_Trfase_major"/>
</dbReference>
<evidence type="ECO:0000313" key="8">
    <source>
        <dbReference type="EMBL" id="BBH49548.1"/>
    </source>
</evidence>
<dbReference type="PANTHER" id="PTHR43807:SF20">
    <property type="entry name" value="FI04487P"/>
    <property type="match status" value="1"/>
</dbReference>
<evidence type="ECO:0000256" key="1">
    <source>
        <dbReference type="ARBA" id="ARBA00001933"/>
    </source>
</evidence>
<gene>
    <name evidence="8" type="primary">aspC_1</name>
    <name evidence="8" type="ORF">Pcatena_01350</name>
</gene>
<evidence type="ECO:0000256" key="6">
    <source>
        <dbReference type="RuleBase" id="RU000481"/>
    </source>
</evidence>